<feature type="coiled-coil region" evidence="4">
    <location>
        <begin position="356"/>
        <end position="383"/>
    </location>
</feature>
<dbReference type="InterPro" id="IPR052021">
    <property type="entry name" value="Type-I_RS_S_subunit"/>
</dbReference>
<dbReference type="HOGENOM" id="CLU_021095_1_2_11"/>
<dbReference type="EMBL" id="BA000035">
    <property type="protein sequence ID" value="BAC16859.1"/>
    <property type="molecule type" value="Genomic_DNA"/>
</dbReference>
<comment type="similarity">
    <text evidence="1">Belongs to the type-I restriction system S methylase family.</text>
</comment>
<feature type="domain" description="Type I restriction modification DNA specificity" evidence="5">
    <location>
        <begin position="4"/>
        <end position="167"/>
    </location>
</feature>
<keyword evidence="2" id="KW-0680">Restriction system</keyword>
<evidence type="ECO:0000256" key="1">
    <source>
        <dbReference type="ARBA" id="ARBA00010923"/>
    </source>
</evidence>
<proteinExistence type="inferred from homology"/>
<name>Q8FUH1_COREF</name>
<dbReference type="OrthoDB" id="3197085at2"/>
<dbReference type="InterPro" id="IPR000055">
    <property type="entry name" value="Restrct_endonuc_typeI_TRD"/>
</dbReference>
<evidence type="ECO:0000256" key="3">
    <source>
        <dbReference type="ARBA" id="ARBA00023125"/>
    </source>
</evidence>
<dbReference type="KEGG" id="cef:CE0049"/>
<dbReference type="AlphaFoldDB" id="Q8FUH1"/>
<evidence type="ECO:0000313" key="7">
    <source>
        <dbReference type="Proteomes" id="UP000001409"/>
    </source>
</evidence>
<keyword evidence="3" id="KW-0238">DNA-binding</keyword>
<evidence type="ECO:0000256" key="2">
    <source>
        <dbReference type="ARBA" id="ARBA00022747"/>
    </source>
</evidence>
<dbReference type="eggNOG" id="COG0732">
    <property type="taxonomic scope" value="Bacteria"/>
</dbReference>
<evidence type="ECO:0000259" key="5">
    <source>
        <dbReference type="Pfam" id="PF01420"/>
    </source>
</evidence>
<dbReference type="RefSeq" id="WP_011074786.1">
    <property type="nucleotide sequence ID" value="NC_004369.1"/>
</dbReference>
<dbReference type="PANTHER" id="PTHR30408:SF12">
    <property type="entry name" value="TYPE I RESTRICTION ENZYME MJAVIII SPECIFICITY SUBUNIT"/>
    <property type="match status" value="1"/>
</dbReference>
<keyword evidence="4" id="KW-0175">Coiled coil</keyword>
<dbReference type="STRING" id="196164.gene:10740439"/>
<sequence length="417" mass="44910">MSSEFSIVPLRRIARVKNGGTPGPDESNWEGDVPWATPVDLGRVHGGCLQTTERSITAMGLQSGSTLAPAGSVLISSRAPIGYAAIAGMDTAFNQGCKALIPLPGVSRPRFLKYAVESQMSTLQAAGRGSTFTEVSASDVASLPIPVTSLDKQDWIADYLDRETAEIDAMAVELDQAMDLIDERFHAEVEQSFQSLDAPRMPLRSQIQSMTTGTSVTAAKFAPAAGEPGVLATSAVFGDELNETAVKSVDPHEYVRLTCPLRINTLLVSRMNTMNLVGKAVTVGRHLPDVYLPDRLWAVEVDVPRYIYWWTRSQSYREQIRGLAVGASDSMKTLSQQAFRSITLPVPPVTQQIAVAAQLDEAAERFSALKAELQEAKGLLEERRAVLISAAVTGQIDVSAQGSSAAGQLRDDLEVHV</sequence>
<dbReference type="GO" id="GO:0003677">
    <property type="term" value="F:DNA binding"/>
    <property type="evidence" value="ECO:0007669"/>
    <property type="project" value="UniProtKB-KW"/>
</dbReference>
<dbReference type="REBASE" id="6626">
    <property type="entry name" value="S.CefORF48P"/>
</dbReference>
<dbReference type="SUPFAM" id="SSF116734">
    <property type="entry name" value="DNA methylase specificity domain"/>
    <property type="match status" value="2"/>
</dbReference>
<dbReference type="PANTHER" id="PTHR30408">
    <property type="entry name" value="TYPE-1 RESTRICTION ENZYME ECOKI SPECIFICITY PROTEIN"/>
    <property type="match status" value="1"/>
</dbReference>
<evidence type="ECO:0000256" key="4">
    <source>
        <dbReference type="SAM" id="Coils"/>
    </source>
</evidence>
<reference evidence="6 7" key="1">
    <citation type="journal article" date="2003" name="Genome Res.">
        <title>Comparative complete genome sequence analysis of the amino acid replacements responsible for the thermostability of Corynebacterium efficiens.</title>
        <authorList>
            <person name="Nishio Y."/>
            <person name="Nakamura Y."/>
            <person name="Kawarabayasi Y."/>
            <person name="Usuda Y."/>
            <person name="Kimura E."/>
            <person name="Sugimoto S."/>
            <person name="Matsui K."/>
            <person name="Yamagishi A."/>
            <person name="Kikuchi H."/>
            <person name="Ikeo K."/>
            <person name="Gojobori T."/>
        </authorList>
    </citation>
    <scope>NUCLEOTIDE SEQUENCE [LARGE SCALE GENOMIC DNA]</scope>
    <source>
        <strain evidence="7">DSM 44549 / YS-314 / AJ 12310 / JCM 11189 / NBRC 100395</strain>
    </source>
</reference>
<organism evidence="6 7">
    <name type="scientific">Corynebacterium efficiens (strain DSM 44549 / YS-314 / AJ 12310 / JCM 11189 / NBRC 100395)</name>
    <dbReference type="NCBI Taxonomy" id="196164"/>
    <lineage>
        <taxon>Bacteria</taxon>
        <taxon>Bacillati</taxon>
        <taxon>Actinomycetota</taxon>
        <taxon>Actinomycetes</taxon>
        <taxon>Mycobacteriales</taxon>
        <taxon>Corynebacteriaceae</taxon>
        <taxon>Corynebacterium</taxon>
    </lineage>
</organism>
<accession>Q8FUH1</accession>
<dbReference type="Proteomes" id="UP000001409">
    <property type="component" value="Chromosome"/>
</dbReference>
<dbReference type="Pfam" id="PF01420">
    <property type="entry name" value="Methylase_S"/>
    <property type="match status" value="1"/>
</dbReference>
<dbReference type="InterPro" id="IPR044946">
    <property type="entry name" value="Restrct_endonuc_typeI_TRD_sf"/>
</dbReference>
<dbReference type="Gene3D" id="3.90.220.20">
    <property type="entry name" value="DNA methylase specificity domains"/>
    <property type="match status" value="2"/>
</dbReference>
<dbReference type="GO" id="GO:0009307">
    <property type="term" value="P:DNA restriction-modification system"/>
    <property type="evidence" value="ECO:0007669"/>
    <property type="project" value="UniProtKB-KW"/>
</dbReference>
<evidence type="ECO:0000313" key="6">
    <source>
        <dbReference type="EMBL" id="BAC16859.1"/>
    </source>
</evidence>
<protein>
    <recommendedName>
        <fullName evidence="5">Type I restriction modification DNA specificity domain-containing protein</fullName>
    </recommendedName>
</protein>
<keyword evidence="7" id="KW-1185">Reference proteome</keyword>
<dbReference type="CDD" id="cd17279">
    <property type="entry name" value="RMtype1_S_BmuCF2ORF3362P_TRD1-CR1_like"/>
    <property type="match status" value="1"/>
</dbReference>